<reference evidence="4" key="1">
    <citation type="submission" date="2013-09" db="EMBL/GenBank/DDBJ databases">
        <title>The Genome Sequence of Anopheles culicifacies species A.</title>
        <authorList>
            <consortium name="The Broad Institute Genomics Platform"/>
            <person name="Neafsey D.E."/>
            <person name="Besansky N."/>
            <person name="Howell P."/>
            <person name="Walton C."/>
            <person name="Young S.K."/>
            <person name="Zeng Q."/>
            <person name="Gargeya S."/>
            <person name="Fitzgerald M."/>
            <person name="Haas B."/>
            <person name="Abouelleil A."/>
            <person name="Allen A.W."/>
            <person name="Alvarado L."/>
            <person name="Arachchi H.M."/>
            <person name="Berlin A.M."/>
            <person name="Chapman S.B."/>
            <person name="Gainer-Dewar J."/>
            <person name="Goldberg J."/>
            <person name="Griggs A."/>
            <person name="Gujja S."/>
            <person name="Hansen M."/>
            <person name="Howarth C."/>
            <person name="Imamovic A."/>
            <person name="Ireland A."/>
            <person name="Larimer J."/>
            <person name="McCowan C."/>
            <person name="Murphy C."/>
            <person name="Pearson M."/>
            <person name="Poon T.W."/>
            <person name="Priest M."/>
            <person name="Roberts A."/>
            <person name="Saif S."/>
            <person name="Shea T."/>
            <person name="Sisk P."/>
            <person name="Sykes S."/>
            <person name="Wortman J."/>
            <person name="Nusbaum C."/>
            <person name="Birren B."/>
        </authorList>
    </citation>
    <scope>NUCLEOTIDE SEQUENCE [LARGE SCALE GENOMIC DNA]</scope>
    <source>
        <strain evidence="4">A-37</strain>
    </source>
</reference>
<feature type="transmembrane region" description="Helical" evidence="2">
    <location>
        <begin position="138"/>
        <end position="162"/>
    </location>
</feature>
<organism evidence="3 4">
    <name type="scientific">Anopheles culicifacies</name>
    <dbReference type="NCBI Taxonomy" id="139723"/>
    <lineage>
        <taxon>Eukaryota</taxon>
        <taxon>Metazoa</taxon>
        <taxon>Ecdysozoa</taxon>
        <taxon>Arthropoda</taxon>
        <taxon>Hexapoda</taxon>
        <taxon>Insecta</taxon>
        <taxon>Pterygota</taxon>
        <taxon>Neoptera</taxon>
        <taxon>Endopterygota</taxon>
        <taxon>Diptera</taxon>
        <taxon>Nematocera</taxon>
        <taxon>Culicoidea</taxon>
        <taxon>Culicidae</taxon>
        <taxon>Anophelinae</taxon>
        <taxon>Anopheles</taxon>
        <taxon>culicifacies species complex</taxon>
    </lineage>
</organism>
<dbReference type="AlphaFoldDB" id="A0A182LS80"/>
<accession>A0A182LS80</accession>
<feature type="compositionally biased region" description="Polar residues" evidence="1">
    <location>
        <begin position="15"/>
        <end position="24"/>
    </location>
</feature>
<evidence type="ECO:0000313" key="3">
    <source>
        <dbReference type="EnsemblMetazoa" id="ACUA000672-PA"/>
    </source>
</evidence>
<keyword evidence="2" id="KW-0472">Membrane</keyword>
<evidence type="ECO:0000256" key="1">
    <source>
        <dbReference type="SAM" id="MobiDB-lite"/>
    </source>
</evidence>
<reference evidence="3" key="2">
    <citation type="submission" date="2020-05" db="UniProtKB">
        <authorList>
            <consortium name="EnsemblMetazoa"/>
        </authorList>
    </citation>
    <scope>IDENTIFICATION</scope>
    <source>
        <strain evidence="3">A-37</strain>
    </source>
</reference>
<sequence length="227" mass="25257">MMNISTPGSRGSRCSFGQNPLESQNDVDDDDGGLALFSGQEGFSVSDRMIGHFPPRFDPIVFDPLAYCCPRSHDDSQGFWWPNISGTGPLLFPGTELDDYDGFALQTKVSRNGEWQKASDMVPVFHIRRSFRMCARPLFCLFAALDTVELVAIVATILGHFMKTAMARNDVLCMGMWAYTPSILDVATWEGYVSNVYGVFEPLAEPSAYSNWSNRQTRIRGSTSHPC</sequence>
<keyword evidence="4" id="KW-1185">Reference proteome</keyword>
<keyword evidence="2" id="KW-0812">Transmembrane</keyword>
<dbReference type="EMBL" id="AXCM01011160">
    <property type="status" value="NOT_ANNOTATED_CDS"/>
    <property type="molecule type" value="Genomic_DNA"/>
</dbReference>
<evidence type="ECO:0000313" key="4">
    <source>
        <dbReference type="Proteomes" id="UP000075883"/>
    </source>
</evidence>
<feature type="region of interest" description="Disordered" evidence="1">
    <location>
        <begin position="1"/>
        <end position="32"/>
    </location>
</feature>
<dbReference type="EnsemblMetazoa" id="ACUA000672-RA">
    <property type="protein sequence ID" value="ACUA000672-PA"/>
    <property type="gene ID" value="ACUA000672"/>
</dbReference>
<evidence type="ECO:0000256" key="2">
    <source>
        <dbReference type="SAM" id="Phobius"/>
    </source>
</evidence>
<keyword evidence="2" id="KW-1133">Transmembrane helix</keyword>
<proteinExistence type="predicted"/>
<name>A0A182LS80_9DIPT</name>
<protein>
    <submittedName>
        <fullName evidence="3">Uncharacterized protein</fullName>
    </submittedName>
</protein>
<dbReference type="VEuPathDB" id="VectorBase:ACUA000672"/>
<dbReference type="Proteomes" id="UP000075883">
    <property type="component" value="Unassembled WGS sequence"/>
</dbReference>